<accession>A0A8S2WLN1</accession>
<evidence type="ECO:0000313" key="1">
    <source>
        <dbReference type="EMBL" id="CAF1626558.1"/>
    </source>
</evidence>
<dbReference type="Proteomes" id="UP000677228">
    <property type="component" value="Unassembled WGS sequence"/>
</dbReference>
<feature type="non-terminal residue" evidence="2">
    <location>
        <position position="293"/>
    </location>
</feature>
<dbReference type="EMBL" id="CAJOBA010082787">
    <property type="protein sequence ID" value="CAF4449648.1"/>
    <property type="molecule type" value="Genomic_DNA"/>
</dbReference>
<reference evidence="2" key="1">
    <citation type="submission" date="2021-02" db="EMBL/GenBank/DDBJ databases">
        <authorList>
            <person name="Nowell W R."/>
        </authorList>
    </citation>
    <scope>NUCLEOTIDE SEQUENCE</scope>
</reference>
<protein>
    <submittedName>
        <fullName evidence="2">Uncharacterized protein</fullName>
    </submittedName>
</protein>
<gene>
    <name evidence="1" type="ORF">OVA965_LOCUS43480</name>
    <name evidence="2" type="ORF">TMI583_LOCUS45765</name>
</gene>
<comment type="caution">
    <text evidence="2">The sequence shown here is derived from an EMBL/GenBank/DDBJ whole genome shotgun (WGS) entry which is preliminary data.</text>
</comment>
<name>A0A8S2WLN1_9BILA</name>
<dbReference type="PANTHER" id="PTHR21301">
    <property type="entry name" value="REVERSE TRANSCRIPTASE"/>
    <property type="match status" value="1"/>
</dbReference>
<evidence type="ECO:0000313" key="2">
    <source>
        <dbReference type="EMBL" id="CAF4449648.1"/>
    </source>
</evidence>
<dbReference type="PANTHER" id="PTHR21301:SF10">
    <property type="entry name" value="REVERSE TRANSCRIPTASE DOMAIN-CONTAINING PROTEIN"/>
    <property type="match status" value="1"/>
</dbReference>
<dbReference type="EMBL" id="CAJNOK010057507">
    <property type="protein sequence ID" value="CAF1626558.1"/>
    <property type="molecule type" value="Genomic_DNA"/>
</dbReference>
<sequence length="293" mass="33328">MRFSLNKKLEILLKEKQKASNINDEIPLQPVNNVDSRVIDLTSQQNVDIEQKKALYKGLGFIPVNKINKTKFVSRVIAGVESGLWNVKNNVIKESIISDVKNTIDRNLDKCLRINNRQFQRQKANLETINSIKINHDIMVVAADKGGKQLDDKLAQKFIENANMPYVRGQPEIHKSGNPMRLIVSMRNTLFSTLSKHLTKLLKSIGDKVRSVTNTKDLIKQLSRIKTTSKTTLSSLDVTELFTSIDRKLAMELLNDELTNDNAWKAFTTLEKENILELVSFCINNVTFQFDGL</sequence>
<dbReference type="AlphaFoldDB" id="A0A8S2WLN1"/>
<proteinExistence type="predicted"/>
<evidence type="ECO:0000313" key="3">
    <source>
        <dbReference type="Proteomes" id="UP000682733"/>
    </source>
</evidence>
<organism evidence="2 3">
    <name type="scientific">Didymodactylos carnosus</name>
    <dbReference type="NCBI Taxonomy" id="1234261"/>
    <lineage>
        <taxon>Eukaryota</taxon>
        <taxon>Metazoa</taxon>
        <taxon>Spiralia</taxon>
        <taxon>Gnathifera</taxon>
        <taxon>Rotifera</taxon>
        <taxon>Eurotatoria</taxon>
        <taxon>Bdelloidea</taxon>
        <taxon>Philodinida</taxon>
        <taxon>Philodinidae</taxon>
        <taxon>Didymodactylos</taxon>
    </lineage>
</organism>
<dbReference type="Proteomes" id="UP000682733">
    <property type="component" value="Unassembled WGS sequence"/>
</dbReference>